<dbReference type="EMBL" id="DSUH01000079">
    <property type="protein sequence ID" value="HGU31951.1"/>
    <property type="molecule type" value="Genomic_DNA"/>
</dbReference>
<gene>
    <name evidence="1" type="ORF">ENS29_03735</name>
</gene>
<sequence length="78" mass="9028">METIWDHHPTDEELKLLAISRDDPYYLQRADQDAHYVKIAGLVGLRGGGVDEQRAYLDKIQNESLKRTWILALYEIGD</sequence>
<organism evidence="1">
    <name type="scientific">Desulfatirhabdium butyrativorans</name>
    <dbReference type="NCBI Taxonomy" id="340467"/>
    <lineage>
        <taxon>Bacteria</taxon>
        <taxon>Pseudomonadati</taxon>
        <taxon>Thermodesulfobacteriota</taxon>
        <taxon>Desulfobacteria</taxon>
        <taxon>Desulfobacterales</taxon>
        <taxon>Desulfatirhabdiaceae</taxon>
        <taxon>Desulfatirhabdium</taxon>
    </lineage>
</organism>
<name>A0A7C4RQ66_9BACT</name>
<proteinExistence type="predicted"/>
<reference evidence="1" key="1">
    <citation type="journal article" date="2020" name="mSystems">
        <title>Genome- and Community-Level Interaction Insights into Carbon Utilization and Element Cycling Functions of Hydrothermarchaeota in Hydrothermal Sediment.</title>
        <authorList>
            <person name="Zhou Z."/>
            <person name="Liu Y."/>
            <person name="Xu W."/>
            <person name="Pan J."/>
            <person name="Luo Z.H."/>
            <person name="Li M."/>
        </authorList>
    </citation>
    <scope>NUCLEOTIDE SEQUENCE [LARGE SCALE GENOMIC DNA]</scope>
    <source>
        <strain evidence="1">SpSt-477</strain>
    </source>
</reference>
<dbReference type="AlphaFoldDB" id="A0A7C4RQ66"/>
<evidence type="ECO:0000313" key="1">
    <source>
        <dbReference type="EMBL" id="HGU31951.1"/>
    </source>
</evidence>
<accession>A0A7C4RQ66</accession>
<comment type="caution">
    <text evidence="1">The sequence shown here is derived from an EMBL/GenBank/DDBJ whole genome shotgun (WGS) entry which is preliminary data.</text>
</comment>
<protein>
    <submittedName>
        <fullName evidence="1">Uncharacterized protein</fullName>
    </submittedName>
</protein>